<evidence type="ECO:0000256" key="6">
    <source>
        <dbReference type="ARBA" id="ARBA00023136"/>
    </source>
</evidence>
<dbReference type="SUPFAM" id="SSF103481">
    <property type="entry name" value="Multidrug resistance efflux transporter EmrE"/>
    <property type="match status" value="1"/>
</dbReference>
<dbReference type="InterPro" id="IPR030182">
    <property type="entry name" value="PUP_plant"/>
</dbReference>
<evidence type="ECO:0000256" key="4">
    <source>
        <dbReference type="ARBA" id="ARBA00022692"/>
    </source>
</evidence>
<dbReference type="InterPro" id="IPR037185">
    <property type="entry name" value="EmrE-like"/>
</dbReference>
<organism evidence="9 10">
    <name type="scientific">Protea cynaroides</name>
    <dbReference type="NCBI Taxonomy" id="273540"/>
    <lineage>
        <taxon>Eukaryota</taxon>
        <taxon>Viridiplantae</taxon>
        <taxon>Streptophyta</taxon>
        <taxon>Embryophyta</taxon>
        <taxon>Tracheophyta</taxon>
        <taxon>Spermatophyta</taxon>
        <taxon>Magnoliopsida</taxon>
        <taxon>Proteales</taxon>
        <taxon>Proteaceae</taxon>
        <taxon>Protea</taxon>
    </lineage>
</organism>
<sequence>MEEERQLDPSGSRNVDETGGGSNPIQDGGGGGRSDKDKSSKRYRVLLAITYISLFVGSISSSMLSRFYFVHGGSSRWVSTWVQSAGFPLLLLPIYLPRLFKSNITDDDAYRRPPFSLFTRKLLLISVLMGLIIAISNFLYSWGISYLSLSTSSLLLSTQLAFNLILSVLLVKQRITFSNVNAVILLTLSSILLALGSSNDRPKGVTKSHYYLGFLAILSTSMLFALYLPLMEMVYRRVRCYDMVIEMQLIMGAVATALASLGMALDGGYRDIWKESKTSFDLGQVAYCLTVGFNVVTWQLSFMGSAGLVYLTTSLTSGICMTALLSMNVLGGVLAFGDEFGGGKVVSTLLCVWGFCSYVFGEYRKIVKEREKRNQEMELVGVATTAAG</sequence>
<dbReference type="OrthoDB" id="683622at2759"/>
<dbReference type="PANTHER" id="PTHR31376">
    <property type="entry name" value="OS09G0467300 PROTEIN-RELATED"/>
    <property type="match status" value="1"/>
</dbReference>
<dbReference type="GO" id="GO:0016020">
    <property type="term" value="C:membrane"/>
    <property type="evidence" value="ECO:0007669"/>
    <property type="project" value="UniProtKB-SubCell"/>
</dbReference>
<feature type="transmembrane region" description="Helical" evidence="7">
    <location>
        <begin position="210"/>
        <end position="231"/>
    </location>
</feature>
<feature type="transmembrane region" description="Helical" evidence="7">
    <location>
        <begin position="284"/>
        <end position="311"/>
    </location>
</feature>
<dbReference type="EMBL" id="JAMYWD010000003">
    <property type="protein sequence ID" value="KAJ4976143.1"/>
    <property type="molecule type" value="Genomic_DNA"/>
</dbReference>
<feature type="transmembrane region" description="Helical" evidence="7">
    <location>
        <begin position="121"/>
        <end position="140"/>
    </location>
</feature>
<name>A0A9Q0KSP2_9MAGN</name>
<feature type="transmembrane region" description="Helical" evidence="7">
    <location>
        <begin position="243"/>
        <end position="264"/>
    </location>
</feature>
<keyword evidence="10" id="KW-1185">Reference proteome</keyword>
<reference evidence="9" key="1">
    <citation type="journal article" date="2023" name="Plant J.">
        <title>The genome of the king protea, Protea cynaroides.</title>
        <authorList>
            <person name="Chang J."/>
            <person name="Duong T.A."/>
            <person name="Schoeman C."/>
            <person name="Ma X."/>
            <person name="Roodt D."/>
            <person name="Barker N."/>
            <person name="Li Z."/>
            <person name="Van de Peer Y."/>
            <person name="Mizrachi E."/>
        </authorList>
    </citation>
    <scope>NUCLEOTIDE SEQUENCE</scope>
    <source>
        <tissue evidence="9">Young leaves</tissue>
    </source>
</reference>
<gene>
    <name evidence="9" type="ORF">NE237_001249</name>
</gene>
<protein>
    <recommendedName>
        <fullName evidence="7">Probable purine permease</fullName>
    </recommendedName>
</protein>
<comment type="subcellular location">
    <subcellularLocation>
        <location evidence="1 7">Membrane</location>
        <topology evidence="1 7">Multi-pass membrane protein</topology>
    </subcellularLocation>
</comment>
<comment type="similarity">
    <text evidence="2 7">Belongs to the purine permeases (TC 2.A.7.14) family.</text>
</comment>
<feature type="transmembrane region" description="Helical" evidence="7">
    <location>
        <begin position="81"/>
        <end position="100"/>
    </location>
</feature>
<evidence type="ECO:0000256" key="5">
    <source>
        <dbReference type="ARBA" id="ARBA00022989"/>
    </source>
</evidence>
<keyword evidence="6 7" id="KW-0472">Membrane</keyword>
<feature type="transmembrane region" description="Helical" evidence="7">
    <location>
        <begin position="45"/>
        <end position="69"/>
    </location>
</feature>
<dbReference type="Proteomes" id="UP001141806">
    <property type="component" value="Unassembled WGS sequence"/>
</dbReference>
<proteinExistence type="inferred from homology"/>
<evidence type="ECO:0000256" key="8">
    <source>
        <dbReference type="SAM" id="MobiDB-lite"/>
    </source>
</evidence>
<evidence type="ECO:0000313" key="9">
    <source>
        <dbReference type="EMBL" id="KAJ4976143.1"/>
    </source>
</evidence>
<feature type="transmembrane region" description="Helical" evidence="7">
    <location>
        <begin position="146"/>
        <end position="171"/>
    </location>
</feature>
<keyword evidence="5 7" id="KW-1133">Transmembrane helix</keyword>
<keyword evidence="3 7" id="KW-0813">Transport</keyword>
<evidence type="ECO:0000313" key="10">
    <source>
        <dbReference type="Proteomes" id="UP001141806"/>
    </source>
</evidence>
<evidence type="ECO:0000256" key="3">
    <source>
        <dbReference type="ARBA" id="ARBA00022448"/>
    </source>
</evidence>
<feature type="compositionally biased region" description="Gly residues" evidence="8">
    <location>
        <begin position="18"/>
        <end position="32"/>
    </location>
</feature>
<evidence type="ECO:0000256" key="2">
    <source>
        <dbReference type="ARBA" id="ARBA00006213"/>
    </source>
</evidence>
<accession>A0A9Q0KSP2</accession>
<dbReference type="Pfam" id="PF16913">
    <property type="entry name" value="PUNUT"/>
    <property type="match status" value="1"/>
</dbReference>
<feature type="transmembrane region" description="Helical" evidence="7">
    <location>
        <begin position="178"/>
        <end position="198"/>
    </location>
</feature>
<dbReference type="PANTHER" id="PTHR31376:SF3">
    <property type="entry name" value="PURINE PERMEASE 4-RELATED"/>
    <property type="match status" value="1"/>
</dbReference>
<dbReference type="AlphaFoldDB" id="A0A9Q0KSP2"/>
<dbReference type="GO" id="GO:0005345">
    <property type="term" value="F:purine nucleobase transmembrane transporter activity"/>
    <property type="evidence" value="ECO:0007669"/>
    <property type="project" value="UniProtKB-UniRule"/>
</dbReference>
<evidence type="ECO:0000256" key="1">
    <source>
        <dbReference type="ARBA" id="ARBA00004141"/>
    </source>
</evidence>
<feature type="region of interest" description="Disordered" evidence="8">
    <location>
        <begin position="1"/>
        <end position="38"/>
    </location>
</feature>
<dbReference type="GO" id="GO:0015211">
    <property type="term" value="F:purine nucleoside transmembrane transporter activity"/>
    <property type="evidence" value="ECO:0007669"/>
    <property type="project" value="UniProtKB-UniRule"/>
</dbReference>
<keyword evidence="4 7" id="KW-0812">Transmembrane</keyword>
<feature type="transmembrane region" description="Helical" evidence="7">
    <location>
        <begin position="343"/>
        <end position="363"/>
    </location>
</feature>
<feature type="transmembrane region" description="Helical" evidence="7">
    <location>
        <begin position="318"/>
        <end position="337"/>
    </location>
</feature>
<comment type="caution">
    <text evidence="9">The sequence shown here is derived from an EMBL/GenBank/DDBJ whole genome shotgun (WGS) entry which is preliminary data.</text>
</comment>
<evidence type="ECO:0000256" key="7">
    <source>
        <dbReference type="RuleBase" id="RU368015"/>
    </source>
</evidence>